<name>A0A2K9ZBE8_RHILE</name>
<dbReference type="GO" id="GO:0030288">
    <property type="term" value="C:outer membrane-bounded periplasmic space"/>
    <property type="evidence" value="ECO:0007669"/>
    <property type="project" value="TreeGrafter"/>
</dbReference>
<dbReference type="Gene3D" id="3.40.50.2300">
    <property type="match status" value="2"/>
</dbReference>
<evidence type="ECO:0000256" key="1">
    <source>
        <dbReference type="ARBA" id="ARBA00004418"/>
    </source>
</evidence>
<keyword evidence="3" id="KW-0732">Signal</keyword>
<proteinExistence type="inferred from homology"/>
<dbReference type="EMBL" id="CP025013">
    <property type="protein sequence ID" value="AUW45548.1"/>
    <property type="molecule type" value="Genomic_DNA"/>
</dbReference>
<dbReference type="Proteomes" id="UP000238523">
    <property type="component" value="Plasmid pRLN1"/>
</dbReference>
<feature type="signal peptide" evidence="3">
    <location>
        <begin position="1"/>
        <end position="27"/>
    </location>
</feature>
<dbReference type="InterPro" id="IPR050555">
    <property type="entry name" value="Bact_Solute-Bind_Prot2"/>
</dbReference>
<evidence type="ECO:0000313" key="5">
    <source>
        <dbReference type="EMBL" id="AUW45548.1"/>
    </source>
</evidence>
<keyword evidence="5" id="KW-0614">Plasmid</keyword>
<evidence type="ECO:0000256" key="3">
    <source>
        <dbReference type="SAM" id="SignalP"/>
    </source>
</evidence>
<dbReference type="Pfam" id="PF13407">
    <property type="entry name" value="Peripla_BP_4"/>
    <property type="match status" value="1"/>
</dbReference>
<accession>A0A2K9ZBE8</accession>
<feature type="domain" description="Periplasmic binding protein" evidence="4">
    <location>
        <begin position="30"/>
        <end position="291"/>
    </location>
</feature>
<evidence type="ECO:0000256" key="2">
    <source>
        <dbReference type="ARBA" id="ARBA00007639"/>
    </source>
</evidence>
<dbReference type="AlphaFoldDB" id="A0A2K9ZBE8"/>
<sequence length="325" mass="33775">MMTYSKLVGGLLAVAIAVSGSATIAKAAKIAVIAGKPDDTFWQPVKKGVDDARKVIELTKGTVSFLQLANYDNLGPDAANMVRTAVSQGVDGIVVANWVPDAMDAAIKDAIAKGVKVILYNAGNIDKARELGAMNYVGSDEYVAGEAAGGYFFDKGFKNVLCVNHVPGSFPLEQRCKGVVDAISPKGGKSKQLPLPSTQADNAAAVAQSIKATLLTDPSIDAILTLNPAVADWAASGIMQAGMNGKVALGSFDMNEAGLSRIKAGTQTFAIDQQPYLQSYLAVSLMNSYLEYGLELPTSPILTGPGFVDSANIDATLGGVQKGAR</sequence>
<reference evidence="5 6" key="1">
    <citation type="submission" date="2017-11" db="EMBL/GenBank/DDBJ databases">
        <title>Complete genome of Rhizobium leguminosarum Norway, an ineffective micro-symbiont.</title>
        <authorList>
            <person name="Hoffrichter A."/>
            <person name="Liang J."/>
            <person name="Brachmann A."/>
            <person name="Marin M."/>
        </authorList>
    </citation>
    <scope>NUCLEOTIDE SEQUENCE [LARGE SCALE GENOMIC DNA]</scope>
    <source>
        <strain evidence="5 6">Norway</strain>
        <plasmid evidence="6">Plasmid prln1</plasmid>
    </source>
</reference>
<evidence type="ECO:0000313" key="6">
    <source>
        <dbReference type="Proteomes" id="UP000238523"/>
    </source>
</evidence>
<comment type="subcellular location">
    <subcellularLocation>
        <location evidence="1">Periplasm</location>
    </subcellularLocation>
</comment>
<dbReference type="SUPFAM" id="SSF53822">
    <property type="entry name" value="Periplasmic binding protein-like I"/>
    <property type="match status" value="1"/>
</dbReference>
<feature type="chain" id="PRO_5014655855" evidence="3">
    <location>
        <begin position="28"/>
        <end position="325"/>
    </location>
</feature>
<comment type="similarity">
    <text evidence="2">Belongs to the bacterial solute-binding protein 2 family.</text>
</comment>
<dbReference type="PANTHER" id="PTHR30036:SF7">
    <property type="entry name" value="ABC TRANSPORTER PERIPLASMIC-BINDING PROTEIN YPHF"/>
    <property type="match status" value="1"/>
</dbReference>
<gene>
    <name evidence="5" type="ORF">CUJ84_pRLN1000080</name>
</gene>
<dbReference type="PANTHER" id="PTHR30036">
    <property type="entry name" value="D-XYLOSE-BINDING PERIPLASMIC PROTEIN"/>
    <property type="match status" value="1"/>
</dbReference>
<dbReference type="GO" id="GO:0030246">
    <property type="term" value="F:carbohydrate binding"/>
    <property type="evidence" value="ECO:0007669"/>
    <property type="project" value="TreeGrafter"/>
</dbReference>
<geneLocation type="plasmid" evidence="6">
    <name>prln1</name>
</geneLocation>
<dbReference type="CDD" id="cd06312">
    <property type="entry name" value="PBP1_ABC_sugar_binding-like"/>
    <property type="match status" value="1"/>
</dbReference>
<dbReference type="RefSeq" id="WP_199788846.1">
    <property type="nucleotide sequence ID" value="NZ_CP025013.1"/>
</dbReference>
<organism evidence="5 6">
    <name type="scientific">Rhizobium leguminosarum</name>
    <dbReference type="NCBI Taxonomy" id="384"/>
    <lineage>
        <taxon>Bacteria</taxon>
        <taxon>Pseudomonadati</taxon>
        <taxon>Pseudomonadota</taxon>
        <taxon>Alphaproteobacteria</taxon>
        <taxon>Hyphomicrobiales</taxon>
        <taxon>Rhizobiaceae</taxon>
        <taxon>Rhizobium/Agrobacterium group</taxon>
        <taxon>Rhizobium</taxon>
    </lineage>
</organism>
<dbReference type="InterPro" id="IPR028082">
    <property type="entry name" value="Peripla_BP_I"/>
</dbReference>
<evidence type="ECO:0000259" key="4">
    <source>
        <dbReference type="Pfam" id="PF13407"/>
    </source>
</evidence>
<dbReference type="InterPro" id="IPR025997">
    <property type="entry name" value="SBP_2_dom"/>
</dbReference>
<protein>
    <submittedName>
        <fullName evidence="5">Sugar ABC transporter substrate-binding protein</fullName>
    </submittedName>
</protein>